<dbReference type="EMBL" id="OOIL02000368">
    <property type="protein sequence ID" value="VFQ64059.1"/>
    <property type="molecule type" value="Genomic_DNA"/>
</dbReference>
<keyword evidence="2" id="KW-1185">Reference proteome</keyword>
<gene>
    <name evidence="1" type="ORF">CCAM_LOCUS5835</name>
</gene>
<reference evidence="1 2" key="1">
    <citation type="submission" date="2018-04" db="EMBL/GenBank/DDBJ databases">
        <authorList>
            <person name="Vogel A."/>
        </authorList>
    </citation>
    <scope>NUCLEOTIDE SEQUENCE [LARGE SCALE GENOMIC DNA]</scope>
</reference>
<evidence type="ECO:0000313" key="1">
    <source>
        <dbReference type="EMBL" id="VFQ64059.1"/>
    </source>
</evidence>
<sequence length="233" mass="25572">MGDSVVVRGRAIGAAAFSFLKSADCEEGPVKIAGKEGKGDAGFCDSAGADVFCDRQRRGLVIIGGQIVRHTPYEDTGTNFIGCSRESLFGCRIRISIPYHPFVQQLGALQRVTLDVVYDRHLHNIKSSTMELSDSERHYLDIGNPAHQHGTCYVHISLELHTALSCMTDCHKRLDLGAASIRRMADRRRDAPDVGVRRGGRGQRRRDILCGGGWVVQHCSAGDIYGELKCTNM</sequence>
<accession>A0A484KLR8</accession>
<evidence type="ECO:0000313" key="2">
    <source>
        <dbReference type="Proteomes" id="UP000595140"/>
    </source>
</evidence>
<name>A0A484KLR8_9ASTE</name>
<protein>
    <submittedName>
        <fullName evidence="1">Uncharacterized protein</fullName>
    </submittedName>
</protein>
<dbReference type="AlphaFoldDB" id="A0A484KLR8"/>
<organism evidence="1 2">
    <name type="scientific">Cuscuta campestris</name>
    <dbReference type="NCBI Taxonomy" id="132261"/>
    <lineage>
        <taxon>Eukaryota</taxon>
        <taxon>Viridiplantae</taxon>
        <taxon>Streptophyta</taxon>
        <taxon>Embryophyta</taxon>
        <taxon>Tracheophyta</taxon>
        <taxon>Spermatophyta</taxon>
        <taxon>Magnoliopsida</taxon>
        <taxon>eudicotyledons</taxon>
        <taxon>Gunneridae</taxon>
        <taxon>Pentapetalae</taxon>
        <taxon>asterids</taxon>
        <taxon>lamiids</taxon>
        <taxon>Solanales</taxon>
        <taxon>Convolvulaceae</taxon>
        <taxon>Cuscuteae</taxon>
        <taxon>Cuscuta</taxon>
        <taxon>Cuscuta subgen. Grammica</taxon>
        <taxon>Cuscuta sect. Cleistogrammica</taxon>
    </lineage>
</organism>
<proteinExistence type="predicted"/>
<dbReference type="Proteomes" id="UP000595140">
    <property type="component" value="Unassembled WGS sequence"/>
</dbReference>